<evidence type="ECO:0000313" key="2">
    <source>
        <dbReference type="Proteomes" id="UP000297617"/>
    </source>
</evidence>
<organism evidence="1 2">
    <name type="scientific">Leptospira bouyouniensis</name>
    <dbReference type="NCBI Taxonomy" id="2484911"/>
    <lineage>
        <taxon>Bacteria</taxon>
        <taxon>Pseudomonadati</taxon>
        <taxon>Spirochaetota</taxon>
        <taxon>Spirochaetia</taxon>
        <taxon>Leptospirales</taxon>
        <taxon>Leptospiraceae</taxon>
        <taxon>Leptospira</taxon>
    </lineage>
</organism>
<dbReference type="Proteomes" id="UP000297617">
    <property type="component" value="Unassembled WGS sequence"/>
</dbReference>
<dbReference type="RefSeq" id="WP_135752874.1">
    <property type="nucleotide sequence ID" value="NZ_RQFD01000001.1"/>
</dbReference>
<name>A0ABY2LD06_9LEPT</name>
<keyword evidence="2" id="KW-1185">Reference proteome</keyword>
<protein>
    <recommendedName>
        <fullName evidence="3">Lipoprotein</fullName>
    </recommendedName>
</protein>
<evidence type="ECO:0008006" key="3">
    <source>
        <dbReference type="Google" id="ProtNLM"/>
    </source>
</evidence>
<reference evidence="2" key="1">
    <citation type="journal article" date="2019" name="PLoS Negl. Trop. Dis.">
        <title>Revisiting the worldwide diversity of Leptospira species in the environment.</title>
        <authorList>
            <person name="Vincent A.T."/>
            <person name="Schiettekatte O."/>
            <person name="Bourhy P."/>
            <person name="Veyrier F.J."/>
            <person name="Picardeau M."/>
        </authorList>
    </citation>
    <scope>NUCLEOTIDE SEQUENCE [LARGE SCALE GENOMIC DNA]</scope>
    <source>
        <strain evidence="2">201800295</strain>
    </source>
</reference>
<accession>A0ABY2LD06</accession>
<sequence>MKKILIKIVIISFYGCNNISYYIKPPLVIGNLKEIECVDQIKNVRVSSVSIEDDIYPNSLSELLSAEMNYNLNSFLQCKIKKITFKTTAEIKFKKLRFYEKRNIFYPIYVIIPLLEALPIKSTNYHYQVEALVRLDNPYREVEIKLDGIMNSHMFEINRPNEKNVFTKIRAKILENILDALYK</sequence>
<proteinExistence type="predicted"/>
<gene>
    <name evidence="1" type="ORF">EHQ10_00300</name>
</gene>
<dbReference type="EMBL" id="RQFD01000001">
    <property type="protein sequence ID" value="TGK54240.1"/>
    <property type="molecule type" value="Genomic_DNA"/>
</dbReference>
<comment type="caution">
    <text evidence="1">The sequence shown here is derived from an EMBL/GenBank/DDBJ whole genome shotgun (WGS) entry which is preliminary data.</text>
</comment>
<evidence type="ECO:0000313" key="1">
    <source>
        <dbReference type="EMBL" id="TGK54240.1"/>
    </source>
</evidence>